<name>A0A0U4CRJ7_9ACTN</name>
<dbReference type="EMBL" id="CP011502">
    <property type="protein sequence ID" value="ALX03517.1"/>
    <property type="molecule type" value="Genomic_DNA"/>
</dbReference>
<feature type="domain" description="Peptidase C39-like" evidence="2">
    <location>
        <begin position="224"/>
        <end position="374"/>
    </location>
</feature>
<dbReference type="PROSITE" id="PS51318">
    <property type="entry name" value="TAT"/>
    <property type="match status" value="1"/>
</dbReference>
<dbReference type="RefSeq" id="WP_067853877.1">
    <property type="nucleotide sequence ID" value="NZ_CP011502.1"/>
</dbReference>
<dbReference type="PATRIC" id="fig|2041.4.peg.377"/>
<dbReference type="Gene3D" id="3.90.70.10">
    <property type="entry name" value="Cysteine proteinases"/>
    <property type="match status" value="1"/>
</dbReference>
<accession>A0A0U4CRJ7</accession>
<dbReference type="InterPro" id="IPR006311">
    <property type="entry name" value="TAT_signal"/>
</dbReference>
<feature type="signal peptide" evidence="1">
    <location>
        <begin position="1"/>
        <end position="33"/>
    </location>
</feature>
<keyword evidence="4" id="KW-1185">Reference proteome</keyword>
<dbReference type="Pfam" id="PF13529">
    <property type="entry name" value="Peptidase_C39_2"/>
    <property type="match status" value="1"/>
</dbReference>
<proteinExistence type="predicted"/>
<dbReference type="STRING" id="2041.AERYTH_01795"/>
<reference evidence="3 4" key="1">
    <citation type="journal article" date="1991" name="Int. J. Syst. Bacteriol.">
        <title>Description of the erythromycin-producing bacterium Arthrobacter sp. strain NRRL B-3381 as Aeromicrobium erythreum gen. nov., sp. nov.</title>
        <authorList>
            <person name="Miller E.S."/>
            <person name="Woese C.R."/>
            <person name="Brenner S."/>
        </authorList>
    </citation>
    <scope>NUCLEOTIDE SEQUENCE [LARGE SCALE GENOMIC DNA]</scope>
    <source>
        <strain evidence="3 4">AR18</strain>
    </source>
</reference>
<evidence type="ECO:0000256" key="1">
    <source>
        <dbReference type="SAM" id="SignalP"/>
    </source>
</evidence>
<evidence type="ECO:0000313" key="4">
    <source>
        <dbReference type="Proteomes" id="UP000067689"/>
    </source>
</evidence>
<dbReference type="OrthoDB" id="9789941at2"/>
<protein>
    <recommendedName>
        <fullName evidence="2">Peptidase C39-like domain-containing protein</fullName>
    </recommendedName>
</protein>
<dbReference type="KEGG" id="aer:AERYTH_01795"/>
<dbReference type="InterPro" id="IPR039564">
    <property type="entry name" value="Peptidase_C39-like"/>
</dbReference>
<evidence type="ECO:0000259" key="2">
    <source>
        <dbReference type="Pfam" id="PF13529"/>
    </source>
</evidence>
<keyword evidence="1" id="KW-0732">Signal</keyword>
<evidence type="ECO:0000313" key="3">
    <source>
        <dbReference type="EMBL" id="ALX03517.1"/>
    </source>
</evidence>
<dbReference type="AlphaFoldDB" id="A0A0U4CRJ7"/>
<organism evidence="3 4">
    <name type="scientific">Aeromicrobium erythreum</name>
    <dbReference type="NCBI Taxonomy" id="2041"/>
    <lineage>
        <taxon>Bacteria</taxon>
        <taxon>Bacillati</taxon>
        <taxon>Actinomycetota</taxon>
        <taxon>Actinomycetes</taxon>
        <taxon>Propionibacteriales</taxon>
        <taxon>Nocardioidaceae</taxon>
        <taxon>Aeromicrobium</taxon>
    </lineage>
</organism>
<sequence>MPLPRRHAPRRTVPAVAAVLLASLLVPTAPAQAASQSASTVRWVSAAQLQKGSFDGVRVSGSALVLDSPKRRQTYRDPYKGRTATWAYGTWTSPWSSTGYSARALVPSWSARTPDDTWLRVKARVRQGSKVGSWDTVAIWAKGESGVYRTSGPSQTDDLARLDTDTVRANGSSTFSQWQVQVELLRRPTSRATPRVESVGGAASSYTTRRIATSRTTMTRTTTLSVPTYSQMTHRGHHPEWGGGGEAWCSPTSVSMILRYFGSGPTSRELSWARGADRQVDHAARYSYDYRYQGTGNWPMSAAYASTYGLDTFVTRLYDLREAEQFIKAGIPLVASVAFGRGELSGAPISSTPGHLMVISGFTRDGRVIANDPAGATNAAVRRTYDRAQFERAWLGGSGGIVYVIRPGSKALPKDSPRW</sequence>
<feature type="chain" id="PRO_5006847924" description="Peptidase C39-like domain-containing protein" evidence="1">
    <location>
        <begin position="34"/>
        <end position="419"/>
    </location>
</feature>
<dbReference type="Proteomes" id="UP000067689">
    <property type="component" value="Chromosome"/>
</dbReference>
<gene>
    <name evidence="3" type="ORF">AERYTH_01795</name>
</gene>